<organism evidence="2">
    <name type="scientific">Albugo laibachii Nc14</name>
    <dbReference type="NCBI Taxonomy" id="890382"/>
    <lineage>
        <taxon>Eukaryota</taxon>
        <taxon>Sar</taxon>
        <taxon>Stramenopiles</taxon>
        <taxon>Oomycota</taxon>
        <taxon>Peronosporomycetes</taxon>
        <taxon>Albuginales</taxon>
        <taxon>Albuginaceae</taxon>
        <taxon>Albugo</taxon>
    </lineage>
</organism>
<sequence>MPHSPQTSQRQIMSIARMCTLVLAALMSISKTETTNWGRAISRIFNLSISRHNTLSSCHECLVKYLGATQLYLLQINTAYMLYWAVGYTDIEKTFISHCNTQRKCLITRKFQQEYTAHYPRVGQQQFVGPTNSYVAEYNAHDFAVLIQEKVRVFRAANPSAYSKQRKHEVLSFKREQLPLIPVFFADKVNDNDQIRSVESQYTFDSSIQCFVAPTLNQDGTCRECLAMHSKSFAIRVYFFYYRSLRQSSELFVFPSDHNEAIIISNCEIVFCFQIFALHPRECGIWDKFFMTHRHSSKRLLLTHGMSGDYRNLAVTDEERKVFTKEEVKKMTEHIGLQRMPKIRELQNNKAREDFVLSILRHSTGYICLNIYAHPNRRFKCINCLLGNENSARLVVFLSLSNAIVLTVHKTILECNKCSTVKPLSSDACQNILGGHLMKMEMYEHTSKLQLLNDVGGKCIVSYHHFTKKTRCIRCMESVLGAEVKHYDIAKNSVLFLTLESDSNLNPPSYDKLLTCHSHDSCSRIQMVPYKFCSDHQSFQVMASSQSASQTKANIFTMDRIPFGVWPPLKHRIVPNVDNIPSRASSLSRSESRYDIEIGPTFNTIALVEFTYAKSKRFDCVKCLTELTEVFLAYTDVSSLNGYVWMRQSPLSILGLCVGVHCLSLLYHEAREQIERPVGLRRLTRDEIFCEEDDT</sequence>
<reference evidence="2" key="2">
    <citation type="submission" date="2011-02" db="EMBL/GenBank/DDBJ databases">
        <authorList>
            <person name="MacLean D."/>
        </authorList>
    </citation>
    <scope>NUCLEOTIDE SEQUENCE</scope>
</reference>
<dbReference type="HOGENOM" id="CLU_396603_0_0_1"/>
<gene>
    <name evidence="2" type="primary">AlNc14C906G13410</name>
    <name evidence="2" type="ORF">ALNC14_141130</name>
</gene>
<protein>
    <submittedName>
        <fullName evidence="2">CHXC26</fullName>
    </submittedName>
</protein>
<name>F0X290_9STRA</name>
<reference evidence="2" key="1">
    <citation type="journal article" date="2011" name="PLoS Biol.">
        <title>Gene gain and loss during evolution of obligate parasitism in the white rust pathogen of Arabidopsis thaliana.</title>
        <authorList>
            <person name="Kemen E."/>
            <person name="Gardiner A."/>
            <person name="Schultz-Larsen T."/>
            <person name="Kemen A.C."/>
            <person name="Balmuth A.L."/>
            <person name="Robert-Seilaniantz A."/>
            <person name="Bailey K."/>
            <person name="Holub E."/>
            <person name="Studholme D.J."/>
            <person name="Maclean D."/>
            <person name="Jones J.D."/>
        </authorList>
    </citation>
    <scope>NUCLEOTIDE SEQUENCE</scope>
</reference>
<accession>F0X290</accession>
<proteinExistence type="predicted"/>
<feature type="chain" id="PRO_5003263684" evidence="1">
    <location>
        <begin position="35"/>
        <end position="695"/>
    </location>
</feature>
<feature type="signal peptide" evidence="1">
    <location>
        <begin position="1"/>
        <end position="34"/>
    </location>
</feature>
<evidence type="ECO:0000313" key="2">
    <source>
        <dbReference type="EMBL" id="CCA27969.1"/>
    </source>
</evidence>
<keyword evidence="1" id="KW-0732">Signal</keyword>
<dbReference type="EMBL" id="FR824782">
    <property type="protein sequence ID" value="CCA27969.1"/>
    <property type="molecule type" value="Genomic_DNA"/>
</dbReference>
<evidence type="ECO:0000256" key="1">
    <source>
        <dbReference type="SAM" id="SignalP"/>
    </source>
</evidence>
<dbReference type="AlphaFoldDB" id="F0X290"/>